<dbReference type="Proteomes" id="UP001596122">
    <property type="component" value="Unassembled WGS sequence"/>
</dbReference>
<name>A0ABW0GLE3_9MICO</name>
<dbReference type="EMBL" id="JBHSLD010000004">
    <property type="protein sequence ID" value="MFC5379921.1"/>
    <property type="molecule type" value="Genomic_DNA"/>
</dbReference>
<sequence length="156" mass="17353">MTVRILGLPLDLAERAQEHHDGLAREMALISLGVSRAGADDSGLPARFLEVVRSVTTDVTPFRALREERMAEARARGETSVDIVYEAPTALAEAVERLRALQAEVDAYCRQGRYLLTLETPPDVLAYRMWLFDEFTGQIAGRPPRRWVDTTATPTA</sequence>
<organism evidence="1 2">
    <name type="scientific">Aquipuribacter nitratireducens</name>
    <dbReference type="NCBI Taxonomy" id="650104"/>
    <lineage>
        <taxon>Bacteria</taxon>
        <taxon>Bacillati</taxon>
        <taxon>Actinomycetota</taxon>
        <taxon>Actinomycetes</taxon>
        <taxon>Micrococcales</taxon>
        <taxon>Intrasporangiaceae</taxon>
        <taxon>Aquipuribacter</taxon>
    </lineage>
</organism>
<evidence type="ECO:0000313" key="2">
    <source>
        <dbReference type="Proteomes" id="UP001596122"/>
    </source>
</evidence>
<keyword evidence="2" id="KW-1185">Reference proteome</keyword>
<proteinExistence type="predicted"/>
<gene>
    <name evidence="1" type="ORF">ACFPJ6_03850</name>
</gene>
<evidence type="ECO:0000313" key="1">
    <source>
        <dbReference type="EMBL" id="MFC5379921.1"/>
    </source>
</evidence>
<protein>
    <submittedName>
        <fullName evidence="1">Uncharacterized protein</fullName>
    </submittedName>
</protein>
<dbReference type="RefSeq" id="WP_340269143.1">
    <property type="nucleotide sequence ID" value="NZ_JBBEOG010000003.1"/>
</dbReference>
<reference evidence="2" key="1">
    <citation type="journal article" date="2019" name="Int. J. Syst. Evol. Microbiol.">
        <title>The Global Catalogue of Microorganisms (GCM) 10K type strain sequencing project: providing services to taxonomists for standard genome sequencing and annotation.</title>
        <authorList>
            <consortium name="The Broad Institute Genomics Platform"/>
            <consortium name="The Broad Institute Genome Sequencing Center for Infectious Disease"/>
            <person name="Wu L."/>
            <person name="Ma J."/>
        </authorList>
    </citation>
    <scope>NUCLEOTIDE SEQUENCE [LARGE SCALE GENOMIC DNA]</scope>
    <source>
        <strain evidence="2">CCUG 43114</strain>
    </source>
</reference>
<accession>A0ABW0GLE3</accession>
<comment type="caution">
    <text evidence="1">The sequence shown here is derived from an EMBL/GenBank/DDBJ whole genome shotgun (WGS) entry which is preliminary data.</text>
</comment>